<organism evidence="2 3">
    <name type="scientific">Blumeria graminis f. sp. hordei (strain DH14)</name>
    <name type="common">Barley powdery mildew</name>
    <name type="synonym">Oidium monilioides f. sp. hordei</name>
    <dbReference type="NCBI Taxonomy" id="546991"/>
    <lineage>
        <taxon>Eukaryota</taxon>
        <taxon>Fungi</taxon>
        <taxon>Dikarya</taxon>
        <taxon>Ascomycota</taxon>
        <taxon>Pezizomycotina</taxon>
        <taxon>Leotiomycetes</taxon>
        <taxon>Erysiphales</taxon>
        <taxon>Erysiphaceae</taxon>
        <taxon>Blumeria</taxon>
        <taxon>Blumeria hordei</taxon>
    </lineage>
</organism>
<proteinExistence type="predicted"/>
<dbReference type="AlphaFoldDB" id="N1JDF8"/>
<sequence length="112" mass="12948">MKFFSSATTAALAGLLLLVPAANGEQYFKCHSGRQFTMERVRTYANYATTRLSQTIEPTVDEAETRVSFEFDLLDSRNEKYYYLVQFSSSESTYYVFELGGTYWQPCSFHRN</sequence>
<dbReference type="Proteomes" id="UP000015441">
    <property type="component" value="Unassembled WGS sequence"/>
</dbReference>
<gene>
    <name evidence="2" type="ORF">BGHDH14_bgh03028</name>
</gene>
<dbReference type="EMBL" id="CAUH01004435">
    <property type="protein sequence ID" value="CCU79680.1"/>
    <property type="molecule type" value="Genomic_DNA"/>
</dbReference>
<evidence type="ECO:0000256" key="1">
    <source>
        <dbReference type="SAM" id="SignalP"/>
    </source>
</evidence>
<evidence type="ECO:0000313" key="2">
    <source>
        <dbReference type="EMBL" id="CCU79680.1"/>
    </source>
</evidence>
<feature type="chain" id="PRO_5004106821" evidence="1">
    <location>
        <begin position="25"/>
        <end position="112"/>
    </location>
</feature>
<keyword evidence="1" id="KW-0732">Signal</keyword>
<name>N1JDF8_BLUG1</name>
<feature type="signal peptide" evidence="1">
    <location>
        <begin position="1"/>
        <end position="24"/>
    </location>
</feature>
<keyword evidence="3" id="KW-1185">Reference proteome</keyword>
<dbReference type="HOGENOM" id="CLU_166977_0_0_1"/>
<reference evidence="2 3" key="1">
    <citation type="journal article" date="2010" name="Science">
        <title>Genome expansion and gene loss in powdery mildew fungi reveal tradeoffs in extreme parasitism.</title>
        <authorList>
            <person name="Spanu P.D."/>
            <person name="Abbott J.C."/>
            <person name="Amselem J."/>
            <person name="Burgis T.A."/>
            <person name="Soanes D.M."/>
            <person name="Stueber K."/>
            <person name="Ver Loren van Themaat E."/>
            <person name="Brown J.K.M."/>
            <person name="Butcher S.A."/>
            <person name="Gurr S.J."/>
            <person name="Lebrun M.-H."/>
            <person name="Ridout C.J."/>
            <person name="Schulze-Lefert P."/>
            <person name="Talbot N.J."/>
            <person name="Ahmadinejad N."/>
            <person name="Ametz C."/>
            <person name="Barton G.R."/>
            <person name="Benjdia M."/>
            <person name="Bidzinski P."/>
            <person name="Bindschedler L.V."/>
            <person name="Both M."/>
            <person name="Brewer M.T."/>
            <person name="Cadle-Davidson L."/>
            <person name="Cadle-Davidson M.M."/>
            <person name="Collemare J."/>
            <person name="Cramer R."/>
            <person name="Frenkel O."/>
            <person name="Godfrey D."/>
            <person name="Harriman J."/>
            <person name="Hoede C."/>
            <person name="King B.C."/>
            <person name="Klages S."/>
            <person name="Kleemann J."/>
            <person name="Knoll D."/>
            <person name="Koti P.S."/>
            <person name="Kreplak J."/>
            <person name="Lopez-Ruiz F.J."/>
            <person name="Lu X."/>
            <person name="Maekawa T."/>
            <person name="Mahanil S."/>
            <person name="Micali C."/>
            <person name="Milgroom M.G."/>
            <person name="Montana G."/>
            <person name="Noir S."/>
            <person name="O'Connell R.J."/>
            <person name="Oberhaensli S."/>
            <person name="Parlange F."/>
            <person name="Pedersen C."/>
            <person name="Quesneville H."/>
            <person name="Reinhardt R."/>
            <person name="Rott M."/>
            <person name="Sacristan S."/>
            <person name="Schmidt S.M."/>
            <person name="Schoen M."/>
            <person name="Skamnioti P."/>
            <person name="Sommer H."/>
            <person name="Stephens A."/>
            <person name="Takahara H."/>
            <person name="Thordal-Christensen H."/>
            <person name="Vigouroux M."/>
            <person name="Wessling R."/>
            <person name="Wicker T."/>
            <person name="Panstruga R."/>
        </authorList>
    </citation>
    <scope>NUCLEOTIDE SEQUENCE [LARGE SCALE GENOMIC DNA]</scope>
    <source>
        <strain evidence="2">DH14</strain>
    </source>
</reference>
<protein>
    <submittedName>
        <fullName evidence="2">CSEP0083 putative effector protein</fullName>
    </submittedName>
</protein>
<accession>N1JDF8</accession>
<comment type="caution">
    <text evidence="2">The sequence shown here is derived from an EMBL/GenBank/DDBJ whole genome shotgun (WGS) entry which is preliminary data.</text>
</comment>
<evidence type="ECO:0000313" key="3">
    <source>
        <dbReference type="Proteomes" id="UP000015441"/>
    </source>
</evidence>
<dbReference type="InParanoid" id="N1JDF8"/>